<dbReference type="Gene3D" id="1.10.287.130">
    <property type="match status" value="1"/>
</dbReference>
<keyword evidence="10" id="KW-1185">Reference proteome</keyword>
<dbReference type="PANTHER" id="PTHR42878:SF15">
    <property type="entry name" value="BACTERIOPHYTOCHROME"/>
    <property type="match status" value="1"/>
</dbReference>
<dbReference type="SUPFAM" id="SSF47384">
    <property type="entry name" value="Homodimeric domain of signal transducing histidine kinase"/>
    <property type="match status" value="1"/>
</dbReference>
<dbReference type="InterPro" id="IPR007891">
    <property type="entry name" value="CHASE3"/>
</dbReference>
<dbReference type="PROSITE" id="PS50109">
    <property type="entry name" value="HIS_KIN"/>
    <property type="match status" value="1"/>
</dbReference>
<dbReference type="InterPro" id="IPR003661">
    <property type="entry name" value="HisK_dim/P_dom"/>
</dbReference>
<dbReference type="CDD" id="cd00082">
    <property type="entry name" value="HisKA"/>
    <property type="match status" value="1"/>
</dbReference>
<feature type="coiled-coil region" evidence="6">
    <location>
        <begin position="208"/>
        <end position="246"/>
    </location>
</feature>
<evidence type="ECO:0000256" key="1">
    <source>
        <dbReference type="ARBA" id="ARBA00000085"/>
    </source>
</evidence>
<comment type="caution">
    <text evidence="9">The sequence shown here is derived from an EMBL/GenBank/DDBJ whole genome shotgun (WGS) entry which is preliminary data.</text>
</comment>
<dbReference type="RefSeq" id="WP_381518747.1">
    <property type="nucleotide sequence ID" value="NZ_JBHULN010000001.1"/>
</dbReference>
<gene>
    <name evidence="9" type="ORF">ACFSUS_02805</name>
</gene>
<keyword evidence="7" id="KW-1133">Transmembrane helix</keyword>
<evidence type="ECO:0000313" key="9">
    <source>
        <dbReference type="EMBL" id="MFD2569544.1"/>
    </source>
</evidence>
<dbReference type="InterPro" id="IPR005467">
    <property type="entry name" value="His_kinase_dom"/>
</dbReference>
<keyword evidence="5" id="KW-0418">Kinase</keyword>
<keyword evidence="4" id="KW-0808">Transferase</keyword>
<dbReference type="SMART" id="SM00387">
    <property type="entry name" value="HATPase_c"/>
    <property type="match status" value="1"/>
</dbReference>
<reference evidence="10" key="1">
    <citation type="journal article" date="2019" name="Int. J. Syst. Evol. Microbiol.">
        <title>The Global Catalogue of Microorganisms (GCM) 10K type strain sequencing project: providing services to taxonomists for standard genome sequencing and annotation.</title>
        <authorList>
            <consortium name="The Broad Institute Genomics Platform"/>
            <consortium name="The Broad Institute Genome Sequencing Center for Infectious Disease"/>
            <person name="Wu L."/>
            <person name="Ma J."/>
        </authorList>
    </citation>
    <scope>NUCLEOTIDE SEQUENCE [LARGE SCALE GENOMIC DNA]</scope>
    <source>
        <strain evidence="10">KCTC 42805</strain>
    </source>
</reference>
<dbReference type="InterPro" id="IPR050351">
    <property type="entry name" value="BphY/WalK/GraS-like"/>
</dbReference>
<feature type="domain" description="Histidine kinase" evidence="8">
    <location>
        <begin position="249"/>
        <end position="474"/>
    </location>
</feature>
<feature type="transmembrane region" description="Helical" evidence="7">
    <location>
        <begin position="187"/>
        <end position="208"/>
    </location>
</feature>
<dbReference type="SUPFAM" id="SSF55874">
    <property type="entry name" value="ATPase domain of HSP90 chaperone/DNA topoisomerase II/histidine kinase"/>
    <property type="match status" value="1"/>
</dbReference>
<dbReference type="PANTHER" id="PTHR42878">
    <property type="entry name" value="TWO-COMPONENT HISTIDINE KINASE"/>
    <property type="match status" value="1"/>
</dbReference>
<evidence type="ECO:0000313" key="10">
    <source>
        <dbReference type="Proteomes" id="UP001597469"/>
    </source>
</evidence>
<evidence type="ECO:0000256" key="6">
    <source>
        <dbReference type="SAM" id="Coils"/>
    </source>
</evidence>
<keyword evidence="3" id="KW-0597">Phosphoprotein</keyword>
<dbReference type="Proteomes" id="UP001597469">
    <property type="component" value="Unassembled WGS sequence"/>
</dbReference>
<keyword evidence="7" id="KW-0812">Transmembrane</keyword>
<dbReference type="CDD" id="cd19410">
    <property type="entry name" value="HK9-like_sensor"/>
    <property type="match status" value="1"/>
</dbReference>
<dbReference type="PRINTS" id="PR00344">
    <property type="entry name" value="BCTRLSENSOR"/>
</dbReference>
<evidence type="ECO:0000256" key="4">
    <source>
        <dbReference type="ARBA" id="ARBA00022679"/>
    </source>
</evidence>
<dbReference type="InterPro" id="IPR003594">
    <property type="entry name" value="HATPase_dom"/>
</dbReference>
<dbReference type="Gene3D" id="3.30.565.10">
    <property type="entry name" value="Histidine kinase-like ATPase, C-terminal domain"/>
    <property type="match status" value="1"/>
</dbReference>
<keyword evidence="6" id="KW-0175">Coiled coil</keyword>
<evidence type="ECO:0000256" key="7">
    <source>
        <dbReference type="SAM" id="Phobius"/>
    </source>
</evidence>
<dbReference type="InterPro" id="IPR036097">
    <property type="entry name" value="HisK_dim/P_sf"/>
</dbReference>
<sequence length="493" mass="56731">MSALNRFAPKLMNRRIALGFIVAMVLIASGFAISFYSYTQNGKDINRVRHTYEVTSALENILSLMKDVETGSRGFVIAGDSAFLEPYQIAIALLPTRIRQLDSLIGDNKLQTERSAKLKQLIKEKLAITQIRTEIEFADRVNGLKYSWEGKRRMDALRHHVAMMIDTERILMDVRNRQAERSFRNTLILIFALSLLTFLALAVSYKLLEQELARRQKTEDQLRAYEFKLKEQIRQLEASNEELERFAFVASHDLQEPLRKIQSFADLITERYSSLFDGDSRVFMNKISNSAERMSKLIKDLLNFSRISNHREDFKPVRLNDIVQRILDDQELRIKGLDVKVDVSRLPMLPAVASQMDHLFNNLISNALKFLRPGVQPMLRIQSRPIDGSEYPELVRGRRYFEITVEDNGIGFEEKYLDHIFKVFQRLHGKTAFEGTGIGLAICKRVVVYHQGYITARSRPDQGTTFVVVLPESQLLDNYDRTTSAEAYSYTAG</sequence>
<protein>
    <recommendedName>
        <fullName evidence="2">histidine kinase</fullName>
        <ecNumber evidence="2">2.7.13.3</ecNumber>
    </recommendedName>
</protein>
<comment type="catalytic activity">
    <reaction evidence="1">
        <text>ATP + protein L-histidine = ADP + protein N-phospho-L-histidine.</text>
        <dbReference type="EC" id="2.7.13.3"/>
    </reaction>
</comment>
<dbReference type="SMART" id="SM00388">
    <property type="entry name" value="HisKA"/>
    <property type="match status" value="1"/>
</dbReference>
<dbReference type="Pfam" id="PF02518">
    <property type="entry name" value="HATPase_c"/>
    <property type="match status" value="1"/>
</dbReference>
<evidence type="ECO:0000256" key="5">
    <source>
        <dbReference type="ARBA" id="ARBA00022777"/>
    </source>
</evidence>
<organism evidence="9 10">
    <name type="scientific">Spirosoma soli</name>
    <dbReference type="NCBI Taxonomy" id="1770529"/>
    <lineage>
        <taxon>Bacteria</taxon>
        <taxon>Pseudomonadati</taxon>
        <taxon>Bacteroidota</taxon>
        <taxon>Cytophagia</taxon>
        <taxon>Cytophagales</taxon>
        <taxon>Cytophagaceae</taxon>
        <taxon>Spirosoma</taxon>
    </lineage>
</organism>
<evidence type="ECO:0000256" key="3">
    <source>
        <dbReference type="ARBA" id="ARBA00022553"/>
    </source>
</evidence>
<dbReference type="EC" id="2.7.13.3" evidence="2"/>
<dbReference type="Pfam" id="PF00512">
    <property type="entry name" value="HisKA"/>
    <property type="match status" value="1"/>
</dbReference>
<accession>A0ABW5LY52</accession>
<proteinExistence type="predicted"/>
<evidence type="ECO:0000256" key="2">
    <source>
        <dbReference type="ARBA" id="ARBA00012438"/>
    </source>
</evidence>
<name>A0ABW5LY52_9BACT</name>
<dbReference type="InterPro" id="IPR036890">
    <property type="entry name" value="HATPase_C_sf"/>
</dbReference>
<keyword evidence="7" id="KW-0472">Membrane</keyword>
<dbReference type="Pfam" id="PF05227">
    <property type="entry name" value="CHASE3"/>
    <property type="match status" value="1"/>
</dbReference>
<evidence type="ECO:0000259" key="8">
    <source>
        <dbReference type="PROSITE" id="PS50109"/>
    </source>
</evidence>
<dbReference type="InterPro" id="IPR004358">
    <property type="entry name" value="Sig_transdc_His_kin-like_C"/>
</dbReference>
<dbReference type="EMBL" id="JBHULN010000001">
    <property type="protein sequence ID" value="MFD2569544.1"/>
    <property type="molecule type" value="Genomic_DNA"/>
</dbReference>